<protein>
    <submittedName>
        <fullName evidence="2">Uncharacterized protein</fullName>
    </submittedName>
</protein>
<name>A0A934PZQ3_9BURK</name>
<evidence type="ECO:0000256" key="1">
    <source>
        <dbReference type="SAM" id="MobiDB-lite"/>
    </source>
</evidence>
<dbReference type="Proteomes" id="UP000617041">
    <property type="component" value="Unassembled WGS sequence"/>
</dbReference>
<evidence type="ECO:0000313" key="3">
    <source>
        <dbReference type="Proteomes" id="UP000617041"/>
    </source>
</evidence>
<feature type="region of interest" description="Disordered" evidence="1">
    <location>
        <begin position="1"/>
        <end position="67"/>
    </location>
</feature>
<evidence type="ECO:0000313" key="2">
    <source>
        <dbReference type="EMBL" id="MBK0392368.1"/>
    </source>
</evidence>
<keyword evidence="3" id="KW-1185">Reference proteome</keyword>
<dbReference type="RefSeq" id="WP_200787307.1">
    <property type="nucleotide sequence ID" value="NZ_JAEDAO010000001.1"/>
</dbReference>
<dbReference type="AlphaFoldDB" id="A0A934PZQ3"/>
<dbReference type="EMBL" id="JAEDAO010000001">
    <property type="protein sequence ID" value="MBK0392368.1"/>
    <property type="molecule type" value="Genomic_DNA"/>
</dbReference>
<comment type="caution">
    <text evidence="2">The sequence shown here is derived from an EMBL/GenBank/DDBJ whole genome shotgun (WGS) entry which is preliminary data.</text>
</comment>
<gene>
    <name evidence="2" type="ORF">I8E28_07180</name>
</gene>
<sequence>MQTRRGDREPAGSAPSSLVQRLLGRLRARQRNRPEKLAPAGARSGEGTESIAPYLEQTRSTRPGPLE</sequence>
<reference evidence="2" key="1">
    <citation type="submission" date="2020-12" db="EMBL/GenBank/DDBJ databases">
        <title>Ramlibacter sp. nov., isolated from a freshwater alga, Cryptomonas.</title>
        <authorList>
            <person name="Kim H.M."/>
            <person name="Jeon C.O."/>
        </authorList>
    </citation>
    <scope>NUCLEOTIDE SEQUENCE</scope>
    <source>
        <strain evidence="2">CrO1</strain>
    </source>
</reference>
<organism evidence="2 3">
    <name type="scientific">Ramlibacter algicola</name>
    <dbReference type="NCBI Taxonomy" id="2795217"/>
    <lineage>
        <taxon>Bacteria</taxon>
        <taxon>Pseudomonadati</taxon>
        <taxon>Pseudomonadota</taxon>
        <taxon>Betaproteobacteria</taxon>
        <taxon>Burkholderiales</taxon>
        <taxon>Comamonadaceae</taxon>
        <taxon>Ramlibacter</taxon>
    </lineage>
</organism>
<accession>A0A934PZQ3</accession>
<feature type="compositionally biased region" description="Basic and acidic residues" evidence="1">
    <location>
        <begin position="1"/>
        <end position="10"/>
    </location>
</feature>
<proteinExistence type="predicted"/>